<dbReference type="Proteomes" id="UP000515679">
    <property type="component" value="Chromosome"/>
</dbReference>
<dbReference type="EMBL" id="CP041969">
    <property type="protein sequence ID" value="QMV42450.1"/>
    <property type="molecule type" value="Genomic_DNA"/>
</dbReference>
<dbReference type="Gene3D" id="3.40.710.10">
    <property type="entry name" value="DD-peptidase/beta-lactamase superfamily"/>
    <property type="match status" value="1"/>
</dbReference>
<dbReference type="RefSeq" id="WP_182298369.1">
    <property type="nucleotide sequence ID" value="NZ_CP041969.1"/>
</dbReference>
<organism evidence="1 2">
    <name type="scientific">Cohnella cholangitidis</name>
    <dbReference type="NCBI Taxonomy" id="2598458"/>
    <lineage>
        <taxon>Bacteria</taxon>
        <taxon>Bacillati</taxon>
        <taxon>Bacillota</taxon>
        <taxon>Bacilli</taxon>
        <taxon>Bacillales</taxon>
        <taxon>Paenibacillaceae</taxon>
        <taxon>Cohnella</taxon>
    </lineage>
</organism>
<dbReference type="KEGG" id="cchl:FPL14_15520"/>
<reference evidence="1 2" key="1">
    <citation type="submission" date="2019-07" db="EMBL/GenBank/DDBJ databases">
        <authorList>
            <person name="Kim J.K."/>
            <person name="Cheong H.-M."/>
            <person name="Choi Y."/>
            <person name="Hwang K.J."/>
            <person name="Lee S."/>
            <person name="Choi C."/>
        </authorList>
    </citation>
    <scope>NUCLEOTIDE SEQUENCE [LARGE SCALE GENOMIC DNA]</scope>
    <source>
        <strain evidence="1 2">KS 22</strain>
    </source>
</reference>
<protein>
    <submittedName>
        <fullName evidence="1">Uncharacterized protein</fullName>
    </submittedName>
</protein>
<dbReference type="AlphaFoldDB" id="A0A7G5BZR6"/>
<keyword evidence="2" id="KW-1185">Reference proteome</keyword>
<accession>A0A7G5BZR6</accession>
<name>A0A7G5BZR6_9BACL</name>
<evidence type="ECO:0000313" key="1">
    <source>
        <dbReference type="EMBL" id="QMV42450.1"/>
    </source>
</evidence>
<dbReference type="InterPro" id="IPR012338">
    <property type="entry name" value="Beta-lactam/transpept-like"/>
</dbReference>
<sequence>MPQGSYEIVGFYGPLVLVVPRLDLVVVRMANTHGNYEDDNGSYIHYLKEFSDLALEAASLNKG</sequence>
<gene>
    <name evidence="1" type="ORF">FPL14_15520</name>
</gene>
<evidence type="ECO:0000313" key="2">
    <source>
        <dbReference type="Proteomes" id="UP000515679"/>
    </source>
</evidence>
<proteinExistence type="predicted"/>